<dbReference type="EMBL" id="FOIM01000001">
    <property type="protein sequence ID" value="SES98432.1"/>
    <property type="molecule type" value="Genomic_DNA"/>
</dbReference>
<name>A0A1I0AXB9_9FIRM</name>
<keyword evidence="2" id="KW-1185">Reference proteome</keyword>
<proteinExistence type="predicted"/>
<accession>A0A1I0AXB9</accession>
<dbReference type="AlphaFoldDB" id="A0A1I0AXB9"/>
<dbReference type="RefSeq" id="WP_092360480.1">
    <property type="nucleotide sequence ID" value="NZ_FOIM01000001.1"/>
</dbReference>
<reference evidence="2" key="1">
    <citation type="submission" date="2016-10" db="EMBL/GenBank/DDBJ databases">
        <authorList>
            <person name="Varghese N."/>
            <person name="Submissions S."/>
        </authorList>
    </citation>
    <scope>NUCLEOTIDE SEQUENCE [LARGE SCALE GENOMIC DNA]</scope>
    <source>
        <strain evidence="2">NLAE-zl-G277</strain>
    </source>
</reference>
<dbReference type="STRING" id="460384.SAMN05216313_101224"/>
<protein>
    <submittedName>
        <fullName evidence="1">Uncharacterized protein</fullName>
    </submittedName>
</protein>
<evidence type="ECO:0000313" key="1">
    <source>
        <dbReference type="EMBL" id="SES98432.1"/>
    </source>
</evidence>
<dbReference type="GeneID" id="93278606"/>
<gene>
    <name evidence="1" type="ORF">SAMN05216313_101224</name>
</gene>
<organism evidence="1 2">
    <name type="scientific">Enterocloster lavalensis</name>
    <dbReference type="NCBI Taxonomy" id="460384"/>
    <lineage>
        <taxon>Bacteria</taxon>
        <taxon>Bacillati</taxon>
        <taxon>Bacillota</taxon>
        <taxon>Clostridia</taxon>
        <taxon>Lachnospirales</taxon>
        <taxon>Lachnospiraceae</taxon>
        <taxon>Enterocloster</taxon>
    </lineage>
</organism>
<dbReference type="Proteomes" id="UP000198508">
    <property type="component" value="Unassembled WGS sequence"/>
</dbReference>
<evidence type="ECO:0000313" key="2">
    <source>
        <dbReference type="Proteomes" id="UP000198508"/>
    </source>
</evidence>
<sequence length="199" mass="22777">MGKQINYWMDYDSFLLVAQRAVDLGCTVVKEDLKLGKVIESKDIGIITPYGTSNYPDYYFHLPEAGAIEVLTVNGKECLDYSYTATGNALIEASYSSIINDPTGVAGTRRKKEIHRARIYCITGYYDENEKYIPRPDCLTKVYNSLVRYVKKIAPYTEFTDILKSIKGENYGEECEYRHKRYITKTCLDLVNSEGYKLC</sequence>